<feature type="region of interest" description="Disordered" evidence="3">
    <location>
        <begin position="93"/>
        <end position="210"/>
    </location>
</feature>
<feature type="domain" description="RRM" evidence="4">
    <location>
        <begin position="212"/>
        <end position="289"/>
    </location>
</feature>
<dbReference type="InterPro" id="IPR012677">
    <property type="entry name" value="Nucleotide-bd_a/b_plait_sf"/>
</dbReference>
<reference evidence="5" key="1">
    <citation type="journal article" date="2020" name="Fungal Divers.">
        <title>Resolving the Mortierellaceae phylogeny through synthesis of multi-gene phylogenetics and phylogenomics.</title>
        <authorList>
            <person name="Vandepol N."/>
            <person name="Liber J."/>
            <person name="Desiro A."/>
            <person name="Na H."/>
            <person name="Kennedy M."/>
            <person name="Barry K."/>
            <person name="Grigoriev I.V."/>
            <person name="Miller A.N."/>
            <person name="O'Donnell K."/>
            <person name="Stajich J.E."/>
            <person name="Bonito G."/>
        </authorList>
    </citation>
    <scope>NUCLEOTIDE SEQUENCE</scope>
    <source>
        <strain evidence="5">NVP60</strain>
    </source>
</reference>
<keyword evidence="6" id="KW-1185">Reference proteome</keyword>
<feature type="region of interest" description="Disordered" evidence="3">
    <location>
        <begin position="289"/>
        <end position="309"/>
    </location>
</feature>
<dbReference type="PANTHER" id="PTHR48025">
    <property type="entry name" value="OS02G0815200 PROTEIN"/>
    <property type="match status" value="1"/>
</dbReference>
<feature type="domain" description="RRM" evidence="4">
    <location>
        <begin position="17"/>
        <end position="93"/>
    </location>
</feature>
<keyword evidence="1 2" id="KW-0694">RNA-binding</keyword>
<evidence type="ECO:0000256" key="2">
    <source>
        <dbReference type="PROSITE-ProRule" id="PRU00176"/>
    </source>
</evidence>
<evidence type="ECO:0000256" key="3">
    <source>
        <dbReference type="SAM" id="MobiDB-lite"/>
    </source>
</evidence>
<evidence type="ECO:0000313" key="5">
    <source>
        <dbReference type="EMBL" id="KAG0313765.1"/>
    </source>
</evidence>
<feature type="compositionally biased region" description="Basic residues" evidence="3">
    <location>
        <begin position="129"/>
        <end position="144"/>
    </location>
</feature>
<dbReference type="OrthoDB" id="439808at2759"/>
<dbReference type="InterPro" id="IPR000504">
    <property type="entry name" value="RRM_dom"/>
</dbReference>
<evidence type="ECO:0000256" key="1">
    <source>
        <dbReference type="ARBA" id="ARBA00022884"/>
    </source>
</evidence>
<dbReference type="AlphaFoldDB" id="A0A9P6R972"/>
<dbReference type="EMBL" id="JAAAIN010000493">
    <property type="protein sequence ID" value="KAG0313765.1"/>
    <property type="molecule type" value="Genomic_DNA"/>
</dbReference>
<comment type="caution">
    <text evidence="5">The sequence shown here is derived from an EMBL/GenBank/DDBJ whole genome shotgun (WGS) entry which is preliminary data.</text>
</comment>
<feature type="compositionally biased region" description="Low complexity" evidence="3">
    <location>
        <begin position="184"/>
        <end position="203"/>
    </location>
</feature>
<dbReference type="GO" id="GO:0003729">
    <property type="term" value="F:mRNA binding"/>
    <property type="evidence" value="ECO:0007669"/>
    <property type="project" value="TreeGrafter"/>
</dbReference>
<organism evidence="5 6">
    <name type="scientific">Linnemannia gamsii</name>
    <dbReference type="NCBI Taxonomy" id="64522"/>
    <lineage>
        <taxon>Eukaryota</taxon>
        <taxon>Fungi</taxon>
        <taxon>Fungi incertae sedis</taxon>
        <taxon>Mucoromycota</taxon>
        <taxon>Mortierellomycotina</taxon>
        <taxon>Mortierellomycetes</taxon>
        <taxon>Mortierellales</taxon>
        <taxon>Mortierellaceae</taxon>
        <taxon>Linnemannia</taxon>
    </lineage>
</organism>
<protein>
    <recommendedName>
        <fullName evidence="4">RRM domain-containing protein</fullName>
    </recommendedName>
</protein>
<evidence type="ECO:0000313" key="6">
    <source>
        <dbReference type="Proteomes" id="UP000823405"/>
    </source>
</evidence>
<dbReference type="SUPFAM" id="SSF54928">
    <property type="entry name" value="RNA-binding domain, RBD"/>
    <property type="match status" value="2"/>
</dbReference>
<accession>A0A9P6R972</accession>
<evidence type="ECO:0000259" key="4">
    <source>
        <dbReference type="PROSITE" id="PS50102"/>
    </source>
</evidence>
<dbReference type="Proteomes" id="UP000823405">
    <property type="component" value="Unassembled WGS sequence"/>
</dbReference>
<name>A0A9P6R972_9FUNG</name>
<dbReference type="Gene3D" id="3.30.70.330">
    <property type="match status" value="2"/>
</dbReference>
<dbReference type="Pfam" id="PF00076">
    <property type="entry name" value="RRM_1"/>
    <property type="match status" value="2"/>
</dbReference>
<dbReference type="PANTHER" id="PTHR48025:SF1">
    <property type="entry name" value="RRM DOMAIN-CONTAINING PROTEIN"/>
    <property type="match status" value="1"/>
</dbReference>
<feature type="compositionally biased region" description="Basic residues" evidence="3">
    <location>
        <begin position="169"/>
        <end position="180"/>
    </location>
</feature>
<dbReference type="InterPro" id="IPR035979">
    <property type="entry name" value="RBD_domain_sf"/>
</dbReference>
<dbReference type="GO" id="GO:0005634">
    <property type="term" value="C:nucleus"/>
    <property type="evidence" value="ECO:0007669"/>
    <property type="project" value="TreeGrafter"/>
</dbReference>
<gene>
    <name evidence="5" type="ORF">BGZ97_009930</name>
</gene>
<sequence>MSDTTPTTQVHVEEDGHKVFVGNLSFQTTEAELSELFSKPTPVLKANIITHGTRSRGYGFVTYDTLAQAEQAALTYNKAELGGREINVEVAKPKVERAPAAPKVKTPKQPKAETKEATETGEAADVKPRTGRNPRSRASRKTNRNKNEGEEGTSAEEPAATNDEAKEGARRKRNNRRSGRKGANGDAAATEGGVAAPAAPSAPRTVGPPSKTTVFVANLPFAMEDAGLKELFAQFKVANAHVVRRRGSGRSKGFGFVELVDEAEQQKVIEKMTDVKADGRELVIKVALSEEQHSEKDGETKEVQDGWTA</sequence>
<feature type="compositionally biased region" description="Basic and acidic residues" evidence="3">
    <location>
        <begin position="110"/>
        <end position="128"/>
    </location>
</feature>
<dbReference type="SMART" id="SM00360">
    <property type="entry name" value="RRM"/>
    <property type="match status" value="2"/>
</dbReference>
<dbReference type="InterPro" id="IPR050502">
    <property type="entry name" value="Euk_RNA-bind_prot"/>
</dbReference>
<dbReference type="PROSITE" id="PS50102">
    <property type="entry name" value="RRM"/>
    <property type="match status" value="2"/>
</dbReference>
<proteinExistence type="predicted"/>